<dbReference type="Proteomes" id="UP001165367">
    <property type="component" value="Unassembled WGS sequence"/>
</dbReference>
<evidence type="ECO:0000256" key="5">
    <source>
        <dbReference type="ARBA" id="ARBA00023237"/>
    </source>
</evidence>
<protein>
    <submittedName>
        <fullName evidence="8">RagB/SusD family nutrient uptake outer membrane protein</fullName>
    </submittedName>
</protein>
<accession>A0ABS9KSK8</accession>
<comment type="subcellular location">
    <subcellularLocation>
        <location evidence="1">Cell outer membrane</location>
    </subcellularLocation>
</comment>
<dbReference type="InterPro" id="IPR012944">
    <property type="entry name" value="SusD_RagB_dom"/>
</dbReference>
<evidence type="ECO:0000256" key="4">
    <source>
        <dbReference type="ARBA" id="ARBA00023136"/>
    </source>
</evidence>
<dbReference type="SUPFAM" id="SSF48452">
    <property type="entry name" value="TPR-like"/>
    <property type="match status" value="1"/>
</dbReference>
<evidence type="ECO:0000259" key="7">
    <source>
        <dbReference type="Pfam" id="PF14322"/>
    </source>
</evidence>
<organism evidence="8 9">
    <name type="scientific">Terrimonas ginsenosidimutans</name>
    <dbReference type="NCBI Taxonomy" id="2908004"/>
    <lineage>
        <taxon>Bacteria</taxon>
        <taxon>Pseudomonadati</taxon>
        <taxon>Bacteroidota</taxon>
        <taxon>Chitinophagia</taxon>
        <taxon>Chitinophagales</taxon>
        <taxon>Chitinophagaceae</taxon>
        <taxon>Terrimonas</taxon>
    </lineage>
</organism>
<proteinExistence type="inferred from homology"/>
<dbReference type="PROSITE" id="PS51257">
    <property type="entry name" value="PROKAR_LIPOPROTEIN"/>
    <property type="match status" value="1"/>
</dbReference>
<gene>
    <name evidence="8" type="ORF">LZZ85_13515</name>
</gene>
<sequence length="500" mass="55321">MKQTINKYIFLFTLGLSLIIAGCSKDFIDLTDPTRIETDGYYNDSASISTAVIAAYAGLQEVYGKASGSRGIYPIAEIASDNTTAVVEGSGVGDFEFFQATSSNQVLQTQWTYNYRVIARCNLVLSRIDAVAMNAVVKERYKSEVKFIRALTYFNLVRTFGGVPVVTKEIRTIEEAYEYGRASVEEVYIQIEQDLNEAKADVNLPDRYAAPADLGRVTKAAVRGLLGKVYLTEKKYNEAVTELGGYVSAYDNTIHSLLPNYSDIFLTTNEMNAEIVFAVRYTKGNVPSTGSPFPNHFSRTTAEAGGVGTGYQFNTLRKDLVDTMTAQGAADKRTAVSFVASGTGAWITRKYRDTPAQDLDADCDWIVLRHADILLLYAEALNEQSAANVATAVPFVNRIRTRAGFTGAALLDPLTVTQGQLRLAIEKERRIELNLEGHRWFDLVRTGRAVEVMNNHFTKYAIRVTTTSPIVQIQAFQLIFPIPINEINTNPILTQNPGYN</sequence>
<evidence type="ECO:0000313" key="9">
    <source>
        <dbReference type="Proteomes" id="UP001165367"/>
    </source>
</evidence>
<evidence type="ECO:0000259" key="6">
    <source>
        <dbReference type="Pfam" id="PF07980"/>
    </source>
</evidence>
<dbReference type="RefSeq" id="WP_237872553.1">
    <property type="nucleotide sequence ID" value="NZ_JAKLTR010000008.1"/>
</dbReference>
<dbReference type="InterPro" id="IPR011990">
    <property type="entry name" value="TPR-like_helical_dom_sf"/>
</dbReference>
<dbReference type="Pfam" id="PF07980">
    <property type="entry name" value="SusD_RagB"/>
    <property type="match status" value="1"/>
</dbReference>
<comment type="caution">
    <text evidence="8">The sequence shown here is derived from an EMBL/GenBank/DDBJ whole genome shotgun (WGS) entry which is preliminary data.</text>
</comment>
<evidence type="ECO:0000256" key="3">
    <source>
        <dbReference type="ARBA" id="ARBA00022729"/>
    </source>
</evidence>
<keyword evidence="3" id="KW-0732">Signal</keyword>
<name>A0ABS9KSK8_9BACT</name>
<dbReference type="CDD" id="cd08977">
    <property type="entry name" value="SusD"/>
    <property type="match status" value="1"/>
</dbReference>
<dbReference type="InterPro" id="IPR033985">
    <property type="entry name" value="SusD-like_N"/>
</dbReference>
<reference evidence="8" key="1">
    <citation type="submission" date="2022-01" db="EMBL/GenBank/DDBJ databases">
        <authorList>
            <person name="Jo J.-H."/>
            <person name="Im W.-T."/>
        </authorList>
    </citation>
    <scope>NUCLEOTIDE SEQUENCE</scope>
    <source>
        <strain evidence="8">NA20</strain>
    </source>
</reference>
<evidence type="ECO:0000313" key="8">
    <source>
        <dbReference type="EMBL" id="MCG2615312.1"/>
    </source>
</evidence>
<evidence type="ECO:0000256" key="1">
    <source>
        <dbReference type="ARBA" id="ARBA00004442"/>
    </source>
</evidence>
<dbReference type="EMBL" id="JAKLTR010000008">
    <property type="protein sequence ID" value="MCG2615312.1"/>
    <property type="molecule type" value="Genomic_DNA"/>
</dbReference>
<evidence type="ECO:0000256" key="2">
    <source>
        <dbReference type="ARBA" id="ARBA00006275"/>
    </source>
</evidence>
<feature type="domain" description="SusD-like N-terminal" evidence="7">
    <location>
        <begin position="98"/>
        <end position="231"/>
    </location>
</feature>
<keyword evidence="9" id="KW-1185">Reference proteome</keyword>
<dbReference type="Pfam" id="PF14322">
    <property type="entry name" value="SusD-like_3"/>
    <property type="match status" value="1"/>
</dbReference>
<feature type="domain" description="RagB/SusD" evidence="6">
    <location>
        <begin position="344"/>
        <end position="499"/>
    </location>
</feature>
<keyword evidence="4" id="KW-0472">Membrane</keyword>
<dbReference type="Gene3D" id="1.25.40.390">
    <property type="match status" value="1"/>
</dbReference>
<keyword evidence="5" id="KW-0998">Cell outer membrane</keyword>
<comment type="similarity">
    <text evidence="2">Belongs to the SusD family.</text>
</comment>